<name>A0ABU2TWS1_9ACTN</name>
<gene>
    <name evidence="1" type="ORF">RM764_20750</name>
</gene>
<dbReference type="Proteomes" id="UP001183809">
    <property type="component" value="Unassembled WGS sequence"/>
</dbReference>
<reference evidence="2" key="1">
    <citation type="submission" date="2023-07" db="EMBL/GenBank/DDBJ databases">
        <title>30 novel species of actinomycetes from the DSMZ collection.</title>
        <authorList>
            <person name="Nouioui I."/>
        </authorList>
    </citation>
    <scope>NUCLEOTIDE SEQUENCE [LARGE SCALE GENOMIC DNA]</scope>
    <source>
        <strain evidence="2">DSM 41699</strain>
    </source>
</reference>
<evidence type="ECO:0000313" key="1">
    <source>
        <dbReference type="EMBL" id="MDT0465403.1"/>
    </source>
</evidence>
<dbReference type="EMBL" id="JAVREY010000024">
    <property type="protein sequence ID" value="MDT0465403.1"/>
    <property type="molecule type" value="Genomic_DNA"/>
</dbReference>
<comment type="caution">
    <text evidence="1">The sequence shown here is derived from an EMBL/GenBank/DDBJ whole genome shotgun (WGS) entry which is preliminary data.</text>
</comment>
<evidence type="ECO:0000313" key="2">
    <source>
        <dbReference type="Proteomes" id="UP001183809"/>
    </source>
</evidence>
<accession>A0ABU2TWS1</accession>
<sequence>MIDAFVIGYAAGPQDPVTFAHSVRDDSGTSCVTSGGGFPEAVVARWV</sequence>
<organism evidence="1 2">
    <name type="scientific">Streptomyces gibsoniae</name>
    <dbReference type="NCBI Taxonomy" id="3075529"/>
    <lineage>
        <taxon>Bacteria</taxon>
        <taxon>Bacillati</taxon>
        <taxon>Actinomycetota</taxon>
        <taxon>Actinomycetes</taxon>
        <taxon>Kitasatosporales</taxon>
        <taxon>Streptomycetaceae</taxon>
        <taxon>Streptomyces</taxon>
    </lineage>
</organism>
<proteinExistence type="predicted"/>
<dbReference type="RefSeq" id="WP_311696874.1">
    <property type="nucleotide sequence ID" value="NZ_JAVREY010000024.1"/>
</dbReference>
<keyword evidence="2" id="KW-1185">Reference proteome</keyword>
<protein>
    <submittedName>
        <fullName evidence="1">Uncharacterized protein</fullName>
    </submittedName>
</protein>